<evidence type="ECO:0000313" key="2">
    <source>
        <dbReference type="Proteomes" id="UP001218423"/>
    </source>
</evidence>
<geneLocation type="plasmid" evidence="1 2">
    <name>pAC1520</name>
</geneLocation>
<dbReference type="RefSeq" id="WP_277857176.1">
    <property type="nucleotide sequence ID" value="NZ_CP120943.1"/>
</dbReference>
<keyword evidence="1" id="KW-0614">Plasmid</keyword>
<reference evidence="1" key="1">
    <citation type="submission" date="2023-03" db="EMBL/GenBank/DDBJ databases">
        <title>Aeromonas caviae strain AC1520.</title>
        <authorList>
            <person name="Xie T."/>
            <person name="Zhang Q."/>
            <person name="Deng J."/>
            <person name="Li X."/>
        </authorList>
    </citation>
    <scope>NUCLEOTIDE SEQUENCE</scope>
    <source>
        <strain evidence="1">AC1520</strain>
        <plasmid evidence="1">pAC1520</plasmid>
    </source>
</reference>
<dbReference type="AlphaFoldDB" id="A0AAJ6CQ20"/>
<name>A0AAJ6CQ20_AERCA</name>
<evidence type="ECO:0000313" key="1">
    <source>
        <dbReference type="EMBL" id="WFG00177.1"/>
    </source>
</evidence>
<dbReference type="EMBL" id="CP120943">
    <property type="protein sequence ID" value="WFG00177.1"/>
    <property type="molecule type" value="Genomic_DNA"/>
</dbReference>
<protein>
    <submittedName>
        <fullName evidence="1">Uncharacterized protein</fullName>
    </submittedName>
</protein>
<organism evidence="1 2">
    <name type="scientific">Aeromonas caviae</name>
    <name type="common">Aeromonas punctata</name>
    <dbReference type="NCBI Taxonomy" id="648"/>
    <lineage>
        <taxon>Bacteria</taxon>
        <taxon>Pseudomonadati</taxon>
        <taxon>Pseudomonadota</taxon>
        <taxon>Gammaproteobacteria</taxon>
        <taxon>Aeromonadales</taxon>
        <taxon>Aeromonadaceae</taxon>
        <taxon>Aeromonas</taxon>
    </lineage>
</organism>
<dbReference type="Proteomes" id="UP001218423">
    <property type="component" value="Plasmid pAC1520"/>
</dbReference>
<accession>A0AAJ6CQ20</accession>
<sequence length="238" mass="27430">MTYIDRLEMLLSSMLISAEQQRLKNSVDWNDKVKRTYILGWLRKCIRSRRFGQQLAAVMNSYEALLINDKTGLRVTRLFDRIYGCITEFRQLSSTYTTTSRRDISSVLGTLTEAGYHVMQGEWLDPSNSDGLLFMPHGDWVESFEPCCAHSETGEQDEVMITDCGFYSNIPEVVLVDTFYKRGIVLIQGTREADIRLNADVNLKPYMMRNININNTSSVNFMMPTEMSLMTQYVSFDN</sequence>
<proteinExistence type="predicted"/>
<gene>
    <name evidence="1" type="ORF">P5S46_22030</name>
</gene>